<keyword evidence="3" id="KW-1185">Reference proteome</keyword>
<sequence length="414" mass="48083">MNTLTTPFTFSDIRESPITDESDKSQRSSNRPKKRRWSSISSNESVSLQTSSPNSKHCQLCVSNWTLRHVESLNICYASEYLEDPLDMFDKIGIQLKPLSELQRKYVEKLKSLLYFDANRPENRQEIYTRDICTDLNYQIKDQLETLNIENKPCSADILHVHESDLFLDSIARMRAFDFILELLNILKIYKNIYQLMKNHVAIATEESGKLYVPMASKLAELCQLRAESGKGRRSQWSSLLENDVYSDPDLRLYKKGMPLVDSEVEGPDTCITVTMHQRNFCQRLNEPHSKRSINDTTIFNENIQSPRLLQSLNELVLGRHAGELLLDIRSNGIRKKNGDTNDRIMLGTIIDGTKVYLTLLEMTETHCRKLERQDHLTDTDRACIHYVKPFDIIFEEERNMLIECLIRLNNIKQ</sequence>
<proteinExistence type="predicted"/>
<evidence type="ECO:0000313" key="2">
    <source>
        <dbReference type="EMBL" id="VDI55817.1"/>
    </source>
</evidence>
<evidence type="ECO:0000313" key="3">
    <source>
        <dbReference type="Proteomes" id="UP000596742"/>
    </source>
</evidence>
<feature type="compositionally biased region" description="Basic and acidic residues" evidence="1">
    <location>
        <begin position="12"/>
        <end position="26"/>
    </location>
</feature>
<accession>A0A8B6FUU7</accession>
<gene>
    <name evidence="2" type="ORF">MGAL_10B075006</name>
</gene>
<name>A0A8B6FUU7_MYTGA</name>
<dbReference type="AlphaFoldDB" id="A0A8B6FUU7"/>
<dbReference type="OrthoDB" id="6064567at2759"/>
<feature type="region of interest" description="Disordered" evidence="1">
    <location>
        <begin position="1"/>
        <end position="55"/>
    </location>
</feature>
<organism evidence="2 3">
    <name type="scientific">Mytilus galloprovincialis</name>
    <name type="common">Mediterranean mussel</name>
    <dbReference type="NCBI Taxonomy" id="29158"/>
    <lineage>
        <taxon>Eukaryota</taxon>
        <taxon>Metazoa</taxon>
        <taxon>Spiralia</taxon>
        <taxon>Lophotrochozoa</taxon>
        <taxon>Mollusca</taxon>
        <taxon>Bivalvia</taxon>
        <taxon>Autobranchia</taxon>
        <taxon>Pteriomorphia</taxon>
        <taxon>Mytilida</taxon>
        <taxon>Mytiloidea</taxon>
        <taxon>Mytilidae</taxon>
        <taxon>Mytilinae</taxon>
        <taxon>Mytilus</taxon>
    </lineage>
</organism>
<feature type="compositionally biased region" description="Polar residues" evidence="1">
    <location>
        <begin position="38"/>
        <end position="55"/>
    </location>
</feature>
<evidence type="ECO:0000256" key="1">
    <source>
        <dbReference type="SAM" id="MobiDB-lite"/>
    </source>
</evidence>
<dbReference type="Proteomes" id="UP000596742">
    <property type="component" value="Unassembled WGS sequence"/>
</dbReference>
<dbReference type="EMBL" id="UYJE01007547">
    <property type="protein sequence ID" value="VDI55817.1"/>
    <property type="molecule type" value="Genomic_DNA"/>
</dbReference>
<reference evidence="2" key="1">
    <citation type="submission" date="2018-11" db="EMBL/GenBank/DDBJ databases">
        <authorList>
            <person name="Alioto T."/>
            <person name="Alioto T."/>
        </authorList>
    </citation>
    <scope>NUCLEOTIDE SEQUENCE</scope>
</reference>
<protein>
    <submittedName>
        <fullName evidence="2">Uncharacterized protein</fullName>
    </submittedName>
</protein>
<comment type="caution">
    <text evidence="2">The sequence shown here is derived from an EMBL/GenBank/DDBJ whole genome shotgun (WGS) entry which is preliminary data.</text>
</comment>